<accession>A0AAP0WSJ6</accession>
<evidence type="ECO:0000256" key="3">
    <source>
        <dbReference type="SAM" id="MobiDB-lite"/>
    </source>
</evidence>
<keyword evidence="5" id="KW-1185">Reference proteome</keyword>
<keyword evidence="2" id="KW-0175">Coiled coil</keyword>
<feature type="compositionally biased region" description="Low complexity" evidence="3">
    <location>
        <begin position="106"/>
        <end position="125"/>
    </location>
</feature>
<reference evidence="4 5" key="1">
    <citation type="journal article" date="2024" name="Plant J.">
        <title>Genome sequences and population genomics reveal climatic adaptation and genomic divergence between two closely related sweetgum species.</title>
        <authorList>
            <person name="Xu W.Q."/>
            <person name="Ren C.Q."/>
            <person name="Zhang X.Y."/>
            <person name="Comes H.P."/>
            <person name="Liu X.H."/>
            <person name="Li Y.G."/>
            <person name="Kettle C.J."/>
            <person name="Jalonen R."/>
            <person name="Gaisberger H."/>
            <person name="Ma Y.Z."/>
            <person name="Qiu Y.X."/>
        </authorList>
    </citation>
    <scope>NUCLEOTIDE SEQUENCE [LARGE SCALE GENOMIC DNA]</scope>
    <source>
        <strain evidence="4">Hangzhou</strain>
    </source>
</reference>
<dbReference type="PANTHER" id="PTHR47232:SF1">
    <property type="entry name" value="TRANSDUCIN FAMILY PROTEIN _ WD-40 REPEAT FAMILY PROTEIN"/>
    <property type="match status" value="1"/>
</dbReference>
<feature type="region of interest" description="Disordered" evidence="3">
    <location>
        <begin position="1"/>
        <end position="38"/>
    </location>
</feature>
<protein>
    <submittedName>
        <fullName evidence="4">Uncharacterized protein</fullName>
    </submittedName>
</protein>
<evidence type="ECO:0000256" key="1">
    <source>
        <dbReference type="PROSITE-ProRule" id="PRU00221"/>
    </source>
</evidence>
<feature type="region of interest" description="Disordered" evidence="3">
    <location>
        <begin position="156"/>
        <end position="197"/>
    </location>
</feature>
<dbReference type="Proteomes" id="UP001415857">
    <property type="component" value="Unassembled WGS sequence"/>
</dbReference>
<dbReference type="AlphaFoldDB" id="A0AAP0WSJ6"/>
<evidence type="ECO:0000313" key="4">
    <source>
        <dbReference type="EMBL" id="KAK9277899.1"/>
    </source>
</evidence>
<feature type="repeat" description="WD" evidence="1">
    <location>
        <begin position="227"/>
        <end position="262"/>
    </location>
</feature>
<feature type="compositionally biased region" description="Low complexity" evidence="3">
    <location>
        <begin position="159"/>
        <end position="170"/>
    </location>
</feature>
<dbReference type="Gene3D" id="2.130.10.10">
    <property type="entry name" value="YVTN repeat-like/Quinoprotein amine dehydrogenase"/>
    <property type="match status" value="2"/>
</dbReference>
<evidence type="ECO:0000313" key="5">
    <source>
        <dbReference type="Proteomes" id="UP001415857"/>
    </source>
</evidence>
<gene>
    <name evidence="4" type="ORF">L1049_027456</name>
</gene>
<dbReference type="SMART" id="SM00320">
    <property type="entry name" value="WD40"/>
    <property type="match status" value="5"/>
</dbReference>
<dbReference type="SUPFAM" id="SSF50978">
    <property type="entry name" value="WD40 repeat-like"/>
    <property type="match status" value="1"/>
</dbReference>
<dbReference type="EMBL" id="JBBPBK010000009">
    <property type="protein sequence ID" value="KAK9277899.1"/>
    <property type="molecule type" value="Genomic_DNA"/>
</dbReference>
<proteinExistence type="predicted"/>
<dbReference type="InterPro" id="IPR015943">
    <property type="entry name" value="WD40/YVTN_repeat-like_dom_sf"/>
</dbReference>
<feature type="coiled-coil region" evidence="2">
    <location>
        <begin position="51"/>
        <end position="85"/>
    </location>
</feature>
<organism evidence="4 5">
    <name type="scientific">Liquidambar formosana</name>
    <name type="common">Formosan gum</name>
    <dbReference type="NCBI Taxonomy" id="63359"/>
    <lineage>
        <taxon>Eukaryota</taxon>
        <taxon>Viridiplantae</taxon>
        <taxon>Streptophyta</taxon>
        <taxon>Embryophyta</taxon>
        <taxon>Tracheophyta</taxon>
        <taxon>Spermatophyta</taxon>
        <taxon>Magnoliopsida</taxon>
        <taxon>eudicotyledons</taxon>
        <taxon>Gunneridae</taxon>
        <taxon>Pentapetalae</taxon>
        <taxon>Saxifragales</taxon>
        <taxon>Altingiaceae</taxon>
        <taxon>Liquidambar</taxon>
    </lineage>
</organism>
<dbReference type="InterPro" id="IPR001680">
    <property type="entry name" value="WD40_rpt"/>
</dbReference>
<evidence type="ECO:0000256" key="2">
    <source>
        <dbReference type="SAM" id="Coils"/>
    </source>
</evidence>
<name>A0AAP0WSJ6_LIQFO</name>
<feature type="compositionally biased region" description="Basic and acidic residues" evidence="3">
    <location>
        <begin position="172"/>
        <end position="197"/>
    </location>
</feature>
<dbReference type="Pfam" id="PF00400">
    <property type="entry name" value="WD40"/>
    <property type="match status" value="2"/>
</dbReference>
<dbReference type="InterPro" id="IPR036322">
    <property type="entry name" value="WD40_repeat_dom_sf"/>
</dbReference>
<comment type="caution">
    <text evidence="4">The sequence shown here is derived from an EMBL/GenBank/DDBJ whole genome shotgun (WGS) entry which is preliminary data.</text>
</comment>
<feature type="region of interest" description="Disordered" evidence="3">
    <location>
        <begin position="100"/>
        <end position="126"/>
    </location>
</feature>
<dbReference type="PANTHER" id="PTHR47232">
    <property type="entry name" value="TRANSDUCIN FAMILY PROTEIN / WD-40 REPEAT FAMILY PROTEIN"/>
    <property type="match status" value="1"/>
</dbReference>
<keyword evidence="1" id="KW-0853">WD repeat</keyword>
<dbReference type="PROSITE" id="PS50082">
    <property type="entry name" value="WD_REPEATS_2"/>
    <property type="match status" value="1"/>
</dbReference>
<sequence length="549" mass="60975">MSAHPVPKKLKEEVDEAVGMANENGGGGEDNDIDEQQEAMVALIEHRTKEVEHLRQRISYYKSQLEQAESRLNDSQSKLARLRCRDNVLSSKNSLDNGIKNVKVESGSTSPIHISESSSGSQPQSRPELLIPALKPKISQPIKSAEAGLKASITSGARASASVPSHSVSSGKLKEDKSHREQQGATEIQDKGTKRKFEQKEHEELIPLIRSCSSPCLIRCHTSSHISSQHKRKLRSLALCPVNDQLFVTSALDGVVNLWQIQARGSGASLLSTTDCVSPKQRRWPEDMAWHPQGNSLVSVYSADGGDSQISVLDLNKRQERARVTFLEEKPHVKGIINSISFMPWETTCFITGGSDHAVILWNEKDEANSWKPRALHRNLHSSAVMGVAGMQQKQIVLSAGADKRIIGFDLLAGRADFKHQIESKCMSVLPNPCDFNLFMVQTGAPERQLRLFDIRLRQTEIHAFGWKQESSESQSALINQAWSPDGFYITSGSADPMIHLFDIRFNARKPSQSVRAHQKRVFKAVWHYSLPLLISISSDLNIGLHKIA</sequence>